<keyword evidence="2 5" id="KW-0963">Cytoplasm</keyword>
<dbReference type="Proteomes" id="UP000290649">
    <property type="component" value="Unassembled WGS sequence"/>
</dbReference>
<dbReference type="InterPro" id="IPR006464">
    <property type="entry name" value="AcTrfase_RimI/Ard1"/>
</dbReference>
<dbReference type="EMBL" id="QOUX01000033">
    <property type="protein sequence ID" value="RXJ01328.1"/>
    <property type="molecule type" value="Genomic_DNA"/>
</dbReference>
<keyword evidence="4" id="KW-0012">Acyltransferase</keyword>
<evidence type="ECO:0000313" key="7">
    <source>
        <dbReference type="EMBL" id="RXJ01328.1"/>
    </source>
</evidence>
<comment type="subcellular location">
    <subcellularLocation>
        <location evidence="5">Cytoplasm</location>
    </subcellularLocation>
</comment>
<dbReference type="InterPro" id="IPR016181">
    <property type="entry name" value="Acyl_CoA_acyltransferase"/>
</dbReference>
<proteinExistence type="inferred from homology"/>
<comment type="caution">
    <text evidence="7">The sequence shown here is derived from an EMBL/GenBank/DDBJ whole genome shotgun (WGS) entry which is preliminary data.</text>
</comment>
<sequence>MEATYKIRYMVKEDIDDVLVVEEKSFATPWSRTAFLNEILHNQFAHYLVIENEGEIIGYCGVWIIVDEAHITNIAIHPNFRGFKLGEQLLVHAIELARTLGGTKMTLEVRVSNHVAQRLYSKLGFKPGGIRKQYYTDNQEDALVMWVVL</sequence>
<dbReference type="OrthoDB" id="9794566at2"/>
<dbReference type="PANTHER" id="PTHR43420">
    <property type="entry name" value="ACETYLTRANSFERASE"/>
    <property type="match status" value="1"/>
</dbReference>
<dbReference type="SUPFAM" id="SSF55729">
    <property type="entry name" value="Acyl-CoA N-acyltransferases (Nat)"/>
    <property type="match status" value="1"/>
</dbReference>
<evidence type="ECO:0000256" key="3">
    <source>
        <dbReference type="ARBA" id="ARBA00022679"/>
    </source>
</evidence>
<dbReference type="PANTHER" id="PTHR43420:SF44">
    <property type="entry name" value="ACETYLTRANSFERASE YPEA"/>
    <property type="match status" value="1"/>
</dbReference>
<comment type="similarity">
    <text evidence="1 5">Belongs to the acetyltransferase family. RimI subfamily.</text>
</comment>
<dbReference type="NCBIfam" id="TIGR01575">
    <property type="entry name" value="rimI"/>
    <property type="match status" value="1"/>
</dbReference>
<reference evidence="7 8" key="1">
    <citation type="journal article" date="2019" name="Int. J. Syst. Evol. Microbiol.">
        <title>Anaerobacillus alkaliphilus sp. nov., a novel alkaliphilic and moderately halophilic bacterium.</title>
        <authorList>
            <person name="Borsodi A.K."/>
            <person name="Aszalos J.M."/>
            <person name="Bihari P."/>
            <person name="Nagy I."/>
            <person name="Schumann P."/>
            <person name="Sproer C."/>
            <person name="Kovacs A.L."/>
            <person name="Boka K."/>
            <person name="Dobosy P."/>
            <person name="Ovari M."/>
            <person name="Szili-Kovacs T."/>
            <person name="Toth E."/>
        </authorList>
    </citation>
    <scope>NUCLEOTIDE SEQUENCE [LARGE SCALE GENOMIC DNA]</scope>
    <source>
        <strain evidence="7 8">B16-10</strain>
    </source>
</reference>
<evidence type="ECO:0000259" key="6">
    <source>
        <dbReference type="PROSITE" id="PS51186"/>
    </source>
</evidence>
<dbReference type="RefSeq" id="WP_129078169.1">
    <property type="nucleotide sequence ID" value="NZ_QOUX01000033.1"/>
</dbReference>
<dbReference type="InterPro" id="IPR050680">
    <property type="entry name" value="YpeA/RimI_acetyltransf"/>
</dbReference>
<evidence type="ECO:0000256" key="4">
    <source>
        <dbReference type="ARBA" id="ARBA00023315"/>
    </source>
</evidence>
<gene>
    <name evidence="7" type="primary">rimI</name>
    <name evidence="7" type="ORF">DS745_10330</name>
</gene>
<protein>
    <recommendedName>
        <fullName evidence="5">[Ribosomal protein bS18]-alanine N-acetyltransferase</fullName>
        <ecNumber evidence="5">2.3.1.266</ecNumber>
    </recommendedName>
</protein>
<accession>A0A4Q0VUJ8</accession>
<organism evidence="7 8">
    <name type="scientific">Anaerobacillus alkaliphilus</name>
    <dbReference type="NCBI Taxonomy" id="1548597"/>
    <lineage>
        <taxon>Bacteria</taxon>
        <taxon>Bacillati</taxon>
        <taxon>Bacillota</taxon>
        <taxon>Bacilli</taxon>
        <taxon>Bacillales</taxon>
        <taxon>Bacillaceae</taxon>
        <taxon>Anaerobacillus</taxon>
    </lineage>
</organism>
<evidence type="ECO:0000313" key="8">
    <source>
        <dbReference type="Proteomes" id="UP000290649"/>
    </source>
</evidence>
<evidence type="ECO:0000256" key="2">
    <source>
        <dbReference type="ARBA" id="ARBA00022490"/>
    </source>
</evidence>
<dbReference type="GO" id="GO:0008999">
    <property type="term" value="F:protein-N-terminal-alanine acetyltransferase activity"/>
    <property type="evidence" value="ECO:0007669"/>
    <property type="project" value="UniProtKB-EC"/>
</dbReference>
<evidence type="ECO:0000256" key="1">
    <source>
        <dbReference type="ARBA" id="ARBA00005395"/>
    </source>
</evidence>
<dbReference type="PROSITE" id="PS51186">
    <property type="entry name" value="GNAT"/>
    <property type="match status" value="1"/>
</dbReference>
<dbReference type="EC" id="2.3.1.266" evidence="5"/>
<comment type="catalytic activity">
    <reaction evidence="5">
        <text>N-terminal L-alanyl-[ribosomal protein bS18] + acetyl-CoA = N-terminal N(alpha)-acetyl-L-alanyl-[ribosomal protein bS18] + CoA + H(+)</text>
        <dbReference type="Rhea" id="RHEA:43756"/>
        <dbReference type="Rhea" id="RHEA-COMP:10676"/>
        <dbReference type="Rhea" id="RHEA-COMP:10677"/>
        <dbReference type="ChEBI" id="CHEBI:15378"/>
        <dbReference type="ChEBI" id="CHEBI:57287"/>
        <dbReference type="ChEBI" id="CHEBI:57288"/>
        <dbReference type="ChEBI" id="CHEBI:64718"/>
        <dbReference type="ChEBI" id="CHEBI:83683"/>
        <dbReference type="EC" id="2.3.1.266"/>
    </reaction>
</comment>
<keyword evidence="3 7" id="KW-0808">Transferase</keyword>
<name>A0A4Q0VUJ8_9BACI</name>
<dbReference type="GO" id="GO:0005737">
    <property type="term" value="C:cytoplasm"/>
    <property type="evidence" value="ECO:0007669"/>
    <property type="project" value="UniProtKB-SubCell"/>
</dbReference>
<keyword evidence="8" id="KW-1185">Reference proteome</keyword>
<evidence type="ECO:0000256" key="5">
    <source>
        <dbReference type="RuleBase" id="RU363094"/>
    </source>
</evidence>
<feature type="domain" description="N-acetyltransferase" evidence="6">
    <location>
        <begin position="5"/>
        <end position="149"/>
    </location>
</feature>
<comment type="function">
    <text evidence="5">Acetylates the N-terminal alanine of ribosomal protein bS18.</text>
</comment>
<dbReference type="Gene3D" id="3.40.630.30">
    <property type="match status" value="1"/>
</dbReference>
<dbReference type="CDD" id="cd04301">
    <property type="entry name" value="NAT_SF"/>
    <property type="match status" value="1"/>
</dbReference>
<dbReference type="AlphaFoldDB" id="A0A4Q0VUJ8"/>
<dbReference type="Pfam" id="PF00583">
    <property type="entry name" value="Acetyltransf_1"/>
    <property type="match status" value="1"/>
</dbReference>
<dbReference type="InterPro" id="IPR000182">
    <property type="entry name" value="GNAT_dom"/>
</dbReference>